<keyword evidence="2" id="KW-0812">Transmembrane</keyword>
<dbReference type="EMBL" id="DVHN01000199">
    <property type="protein sequence ID" value="HIR90109.1"/>
    <property type="molecule type" value="Genomic_DNA"/>
</dbReference>
<evidence type="ECO:0000256" key="2">
    <source>
        <dbReference type="SAM" id="Phobius"/>
    </source>
</evidence>
<feature type="transmembrane region" description="Helical" evidence="2">
    <location>
        <begin position="140"/>
        <end position="160"/>
    </location>
</feature>
<accession>A0A9D1EH09</accession>
<dbReference type="Proteomes" id="UP000824201">
    <property type="component" value="Unassembled WGS sequence"/>
</dbReference>
<name>A0A9D1EH09_9FIRM</name>
<keyword evidence="2" id="KW-1133">Transmembrane helix</keyword>
<reference evidence="3" key="2">
    <citation type="journal article" date="2021" name="PeerJ">
        <title>Extensive microbial diversity within the chicken gut microbiome revealed by metagenomics and culture.</title>
        <authorList>
            <person name="Gilroy R."/>
            <person name="Ravi A."/>
            <person name="Getino M."/>
            <person name="Pursley I."/>
            <person name="Horton D.L."/>
            <person name="Alikhan N.F."/>
            <person name="Baker D."/>
            <person name="Gharbi K."/>
            <person name="Hall N."/>
            <person name="Watson M."/>
            <person name="Adriaenssens E.M."/>
            <person name="Foster-Nyarko E."/>
            <person name="Jarju S."/>
            <person name="Secka A."/>
            <person name="Antonio M."/>
            <person name="Oren A."/>
            <person name="Chaudhuri R.R."/>
            <person name="La Ragione R."/>
            <person name="Hildebrand F."/>
            <person name="Pallen M.J."/>
        </authorList>
    </citation>
    <scope>NUCLEOTIDE SEQUENCE</scope>
    <source>
        <strain evidence="3">ChiW13-3771</strain>
    </source>
</reference>
<dbReference type="AlphaFoldDB" id="A0A9D1EH09"/>
<organism evidence="3 4">
    <name type="scientific">Candidatus Fimimorpha faecalis</name>
    <dbReference type="NCBI Taxonomy" id="2840824"/>
    <lineage>
        <taxon>Bacteria</taxon>
        <taxon>Bacillati</taxon>
        <taxon>Bacillota</taxon>
        <taxon>Clostridia</taxon>
        <taxon>Eubacteriales</taxon>
        <taxon>Candidatus Fimimorpha</taxon>
    </lineage>
</organism>
<protein>
    <submittedName>
        <fullName evidence="3">Uncharacterized protein</fullName>
    </submittedName>
</protein>
<evidence type="ECO:0000313" key="3">
    <source>
        <dbReference type="EMBL" id="HIR90109.1"/>
    </source>
</evidence>
<feature type="region of interest" description="Disordered" evidence="1">
    <location>
        <begin position="1"/>
        <end position="20"/>
    </location>
</feature>
<feature type="transmembrane region" description="Helical" evidence="2">
    <location>
        <begin position="172"/>
        <end position="195"/>
    </location>
</feature>
<feature type="compositionally biased region" description="Polar residues" evidence="1">
    <location>
        <begin position="9"/>
        <end position="19"/>
    </location>
</feature>
<gene>
    <name evidence="3" type="ORF">IAC96_14285</name>
</gene>
<keyword evidence="2" id="KW-0472">Membrane</keyword>
<evidence type="ECO:0000256" key="1">
    <source>
        <dbReference type="SAM" id="MobiDB-lite"/>
    </source>
</evidence>
<proteinExistence type="predicted"/>
<comment type="caution">
    <text evidence="3">The sequence shown here is derived from an EMBL/GenBank/DDBJ whole genome shotgun (WGS) entry which is preliminary data.</text>
</comment>
<feature type="transmembrane region" description="Helical" evidence="2">
    <location>
        <begin position="104"/>
        <end position="134"/>
    </location>
</feature>
<sequence length="198" mass="23375">MGKKKRTNNKQNSSSTTMKNIDEKVLAREIIQAYEEFEQKKKFEVEKRERENQKEWNQILGQKEYPENENWFWKNVHKKRNDIVALYKLLFFKQKDVRDPRATFVLMSLATMGIFFICKWMLYIFVTSIIVGMFKMEIDILLGITLSFVLWMLARIFRMASFEVEKIRDGNLLIAIFSGVLSFVAVVIAIVAIIVDKV</sequence>
<evidence type="ECO:0000313" key="4">
    <source>
        <dbReference type="Proteomes" id="UP000824201"/>
    </source>
</evidence>
<reference evidence="3" key="1">
    <citation type="submission" date="2020-10" db="EMBL/GenBank/DDBJ databases">
        <authorList>
            <person name="Gilroy R."/>
        </authorList>
    </citation>
    <scope>NUCLEOTIDE SEQUENCE</scope>
    <source>
        <strain evidence="3">ChiW13-3771</strain>
    </source>
</reference>